<evidence type="ECO:0008006" key="4">
    <source>
        <dbReference type="Google" id="ProtNLM"/>
    </source>
</evidence>
<evidence type="ECO:0000256" key="1">
    <source>
        <dbReference type="SAM" id="MobiDB-lite"/>
    </source>
</evidence>
<feature type="compositionally biased region" description="Low complexity" evidence="1">
    <location>
        <begin position="61"/>
        <end position="71"/>
    </location>
</feature>
<geneLocation type="plasmid" evidence="3">
    <name>pjcm18538 dna</name>
</geneLocation>
<evidence type="ECO:0000313" key="3">
    <source>
        <dbReference type="Proteomes" id="UP000467428"/>
    </source>
</evidence>
<dbReference type="KEGG" id="marz:MARA_48350"/>
<reference evidence="2 3" key="1">
    <citation type="journal article" date="2019" name="Emerg. Microbes Infect.">
        <title>Comprehensive subspecies identification of 175 nontuberculous mycobacteria species based on 7547 genomic profiles.</title>
        <authorList>
            <person name="Matsumoto Y."/>
            <person name="Kinjo T."/>
            <person name="Motooka D."/>
            <person name="Nabeya D."/>
            <person name="Jung N."/>
            <person name="Uechi K."/>
            <person name="Horii T."/>
            <person name="Iida T."/>
            <person name="Fujita J."/>
            <person name="Nakamura S."/>
        </authorList>
    </citation>
    <scope>NUCLEOTIDE SEQUENCE [LARGE SCALE GENOMIC DNA]</scope>
    <source>
        <strain evidence="2 3">JCM 18538</strain>
    </source>
</reference>
<dbReference type="EMBL" id="AP022593">
    <property type="protein sequence ID" value="BBY51367.1"/>
    <property type="molecule type" value="Genomic_DNA"/>
</dbReference>
<sequence length="308" mass="32723">MTVPPPSDSRPPEPDSDGEHDVHPNFTGRWRLPSDPVDHRRGRPGDLGDLRDDEWLAESGVDPVPAQAPVVDPRPVPEHPSGPFRPFEPHDDGPWSGGFQGPPGSAAASVIPRQRQPRPKPSIPLRPIAIAVAAVVVLGGLGAWVVNSSGDEAPPAESTPTATVSPEAQARERLRTLLPKGYAPAACEPVATPRGALAKFGCERNGDPGGPPLATYTLVADKAALKTAFEDVIRASTVVVCPGSIQSPGPWRRNATPEKVAGILFCGYQRELPTLAWTNDANLVVSAVRGDEKGPPLDRLYAWWSSHS</sequence>
<protein>
    <recommendedName>
        <fullName evidence="4">Serine/threonine protein kinase</fullName>
    </recommendedName>
</protein>
<keyword evidence="3" id="KW-1185">Reference proteome</keyword>
<feature type="compositionally biased region" description="Basic and acidic residues" evidence="1">
    <location>
        <begin position="36"/>
        <end position="54"/>
    </location>
</feature>
<dbReference type="Proteomes" id="UP000467428">
    <property type="component" value="Chromosome"/>
</dbReference>
<feature type="region of interest" description="Disordered" evidence="1">
    <location>
        <begin position="1"/>
        <end position="122"/>
    </location>
</feature>
<organism evidence="2 3">
    <name type="scientific">Mycolicibacterium arabiense</name>
    <dbReference type="NCBI Taxonomy" id="1286181"/>
    <lineage>
        <taxon>Bacteria</taxon>
        <taxon>Bacillati</taxon>
        <taxon>Actinomycetota</taxon>
        <taxon>Actinomycetes</taxon>
        <taxon>Mycobacteriales</taxon>
        <taxon>Mycobacteriaceae</taxon>
        <taxon>Mycolicibacterium</taxon>
    </lineage>
</organism>
<dbReference type="RefSeq" id="WP_235887282.1">
    <property type="nucleotide sequence ID" value="NZ_AP022593.1"/>
</dbReference>
<name>A0A7I7S3J7_9MYCO</name>
<gene>
    <name evidence="2" type="ORF">MARA_48350</name>
</gene>
<evidence type="ECO:0000313" key="2">
    <source>
        <dbReference type="EMBL" id="BBY51367.1"/>
    </source>
</evidence>
<accession>A0A7I7S3J7</accession>
<dbReference type="AlphaFoldDB" id="A0A7I7S3J7"/>
<proteinExistence type="predicted"/>
<feature type="compositionally biased region" description="Basic and acidic residues" evidence="1">
    <location>
        <begin position="10"/>
        <end position="23"/>
    </location>
</feature>